<organism evidence="1 2">
    <name type="scientific">Pseudothauera rhizosphaerae</name>
    <dbReference type="NCBI Taxonomy" id="2565932"/>
    <lineage>
        <taxon>Bacteria</taxon>
        <taxon>Pseudomonadati</taxon>
        <taxon>Pseudomonadota</taxon>
        <taxon>Betaproteobacteria</taxon>
        <taxon>Rhodocyclales</taxon>
        <taxon>Zoogloeaceae</taxon>
        <taxon>Pseudothauera</taxon>
    </lineage>
</organism>
<keyword evidence="2" id="KW-1185">Reference proteome</keyword>
<dbReference type="AlphaFoldDB" id="A0A4S4AAJ3"/>
<proteinExistence type="predicted"/>
<comment type="caution">
    <text evidence="1">The sequence shown here is derived from an EMBL/GenBank/DDBJ whole genome shotgun (WGS) entry which is preliminary data.</text>
</comment>
<dbReference type="OrthoDB" id="8795211at2"/>
<dbReference type="EMBL" id="SSOD01000022">
    <property type="protein sequence ID" value="THF55935.1"/>
    <property type="molecule type" value="Genomic_DNA"/>
</dbReference>
<sequence length="189" mass="20859">MPLRELSKEKRVLWVERIFARMSAMYGRLFAEMWVGTDLAEVKDVWADDLAPFCGAQIAWAMEQCKARELPPTLPMFRGLCQQAPRPEVPALPAPKVSRDVALERAKELRRAADRVASRPVGSTAWAETPPASPRGSVWERWIIELAEAGEPRFVAILAQHVGAGVIRAPRALAALEAAGHETDTRAVA</sequence>
<evidence type="ECO:0000313" key="2">
    <source>
        <dbReference type="Proteomes" id="UP000307956"/>
    </source>
</evidence>
<dbReference type="RefSeq" id="WP_136386851.1">
    <property type="nucleotide sequence ID" value="NZ_SSOD01000022.1"/>
</dbReference>
<gene>
    <name evidence="1" type="ORF">E6O51_20325</name>
</gene>
<name>A0A4S4AAJ3_9RHOO</name>
<protein>
    <submittedName>
        <fullName evidence="1">Uncharacterized protein</fullName>
    </submittedName>
</protein>
<reference evidence="1 2" key="1">
    <citation type="submission" date="2019-04" db="EMBL/GenBank/DDBJ databases">
        <title>Azoarcus rhizosphaerae sp. nov. isolated from rhizosphere of Ficus religiosa.</title>
        <authorList>
            <person name="Lin S.-Y."/>
            <person name="Hameed A."/>
            <person name="Hsu Y.-H."/>
            <person name="Young C.-C."/>
        </authorList>
    </citation>
    <scope>NUCLEOTIDE SEQUENCE [LARGE SCALE GENOMIC DNA]</scope>
    <source>
        <strain evidence="1 2">CC-YHH848</strain>
    </source>
</reference>
<dbReference type="Proteomes" id="UP000307956">
    <property type="component" value="Unassembled WGS sequence"/>
</dbReference>
<accession>A0A4S4AAJ3</accession>
<evidence type="ECO:0000313" key="1">
    <source>
        <dbReference type="EMBL" id="THF55935.1"/>
    </source>
</evidence>